<protein>
    <submittedName>
        <fullName evidence="1">Uncharacterized protein</fullName>
    </submittedName>
</protein>
<dbReference type="Proteomes" id="UP001165960">
    <property type="component" value="Unassembled WGS sequence"/>
</dbReference>
<reference evidence="1" key="1">
    <citation type="submission" date="2022-04" db="EMBL/GenBank/DDBJ databases">
        <title>Genome of the entomopathogenic fungus Entomophthora muscae.</title>
        <authorList>
            <person name="Elya C."/>
            <person name="Lovett B.R."/>
            <person name="Lee E."/>
            <person name="Macias A.M."/>
            <person name="Hajek A.E."/>
            <person name="De Bivort B.L."/>
            <person name="Kasson M.T."/>
            <person name="De Fine Licht H.H."/>
            <person name="Stajich J.E."/>
        </authorList>
    </citation>
    <scope>NUCLEOTIDE SEQUENCE</scope>
    <source>
        <strain evidence="1">Berkeley</strain>
    </source>
</reference>
<name>A0ACC2UNU8_9FUNG</name>
<gene>
    <name evidence="1" type="ORF">DSO57_1023440</name>
</gene>
<proteinExistence type="predicted"/>
<accession>A0ACC2UNU8</accession>
<organism evidence="1 2">
    <name type="scientific">Entomophthora muscae</name>
    <dbReference type="NCBI Taxonomy" id="34485"/>
    <lineage>
        <taxon>Eukaryota</taxon>
        <taxon>Fungi</taxon>
        <taxon>Fungi incertae sedis</taxon>
        <taxon>Zoopagomycota</taxon>
        <taxon>Entomophthoromycotina</taxon>
        <taxon>Entomophthoromycetes</taxon>
        <taxon>Entomophthorales</taxon>
        <taxon>Entomophthoraceae</taxon>
        <taxon>Entomophthora</taxon>
    </lineage>
</organism>
<sequence>MAKTVQTELKIHNKNISSELIPAAITRKPVTTKLLPAATKKMSGATVQSPVTLASPTHKPPANQASCEPVFYLLANHPATPCPPMPAGQSPSTP</sequence>
<keyword evidence="2" id="KW-1185">Reference proteome</keyword>
<dbReference type="EMBL" id="QTSX02000122">
    <property type="protein sequence ID" value="KAJ9088416.1"/>
    <property type="molecule type" value="Genomic_DNA"/>
</dbReference>
<comment type="caution">
    <text evidence="1">The sequence shown here is derived from an EMBL/GenBank/DDBJ whole genome shotgun (WGS) entry which is preliminary data.</text>
</comment>
<evidence type="ECO:0000313" key="2">
    <source>
        <dbReference type="Proteomes" id="UP001165960"/>
    </source>
</evidence>
<evidence type="ECO:0000313" key="1">
    <source>
        <dbReference type="EMBL" id="KAJ9088416.1"/>
    </source>
</evidence>